<proteinExistence type="predicted"/>
<dbReference type="AlphaFoldDB" id="A0A327KIX7"/>
<keyword evidence="3" id="KW-1185">Reference proteome</keyword>
<protein>
    <submittedName>
        <fullName evidence="2">Uncharacterized protein</fullName>
    </submittedName>
</protein>
<dbReference type="Proteomes" id="UP000248863">
    <property type="component" value="Unassembled WGS sequence"/>
</dbReference>
<comment type="caution">
    <text evidence="2">The sequence shown here is derived from an EMBL/GenBank/DDBJ whole genome shotgun (WGS) entry which is preliminary data.</text>
</comment>
<gene>
    <name evidence="2" type="ORF">CH338_19585</name>
</gene>
<sequence length="130" mass="13354">MWCGDMGCGEARDGKRVRPRALCGALLLAALVGGCSDIYYDRREAVVFGAGDAVANNVAIHTIDPWPKAAADRHIPGQGTNVAIAAERYRRGKVTKPQGLGTTSTWKGAQAGDGAPTVAGSTSGGEAAKD</sequence>
<name>A0A327KIX7_9BRAD</name>
<evidence type="ECO:0000313" key="3">
    <source>
        <dbReference type="Proteomes" id="UP000248863"/>
    </source>
</evidence>
<feature type="region of interest" description="Disordered" evidence="1">
    <location>
        <begin position="93"/>
        <end position="130"/>
    </location>
</feature>
<reference evidence="2 3" key="1">
    <citation type="submission" date="2017-07" db="EMBL/GenBank/DDBJ databases">
        <title>Draft Genome Sequences of Select Purple Nonsulfur Bacteria.</title>
        <authorList>
            <person name="Lasarre B."/>
            <person name="Mckinlay J.B."/>
        </authorList>
    </citation>
    <scope>NUCLEOTIDE SEQUENCE [LARGE SCALE GENOMIC DNA]</scope>
    <source>
        <strain evidence="2 3">DSM 11907</strain>
    </source>
</reference>
<accession>A0A327KIX7</accession>
<dbReference type="EMBL" id="NPEU01000270">
    <property type="protein sequence ID" value="RAI35238.1"/>
    <property type="molecule type" value="Genomic_DNA"/>
</dbReference>
<organism evidence="2 3">
    <name type="scientific">Rhodoplanes elegans</name>
    <dbReference type="NCBI Taxonomy" id="29408"/>
    <lineage>
        <taxon>Bacteria</taxon>
        <taxon>Pseudomonadati</taxon>
        <taxon>Pseudomonadota</taxon>
        <taxon>Alphaproteobacteria</taxon>
        <taxon>Hyphomicrobiales</taxon>
        <taxon>Nitrobacteraceae</taxon>
        <taxon>Rhodoplanes</taxon>
    </lineage>
</organism>
<evidence type="ECO:0000256" key="1">
    <source>
        <dbReference type="SAM" id="MobiDB-lite"/>
    </source>
</evidence>
<evidence type="ECO:0000313" key="2">
    <source>
        <dbReference type="EMBL" id="RAI35238.1"/>
    </source>
</evidence>